<dbReference type="NCBIfam" id="NF003818">
    <property type="entry name" value="PRK05409.1"/>
    <property type="match status" value="1"/>
</dbReference>
<evidence type="ECO:0000313" key="3">
    <source>
        <dbReference type="Proteomes" id="UP000528457"/>
    </source>
</evidence>
<comment type="caution">
    <text evidence="2">The sequence shown here is derived from an EMBL/GenBank/DDBJ whole genome shotgun (WGS) entry which is preliminary data.</text>
</comment>
<dbReference type="PANTHER" id="PTHR42194:SF1">
    <property type="entry name" value="UPF0276 PROTEIN HI_1600"/>
    <property type="match status" value="1"/>
</dbReference>
<evidence type="ECO:0000256" key="1">
    <source>
        <dbReference type="SAM" id="MobiDB-lite"/>
    </source>
</evidence>
<dbReference type="InterPro" id="IPR036237">
    <property type="entry name" value="Xyl_isomerase-like_sf"/>
</dbReference>
<evidence type="ECO:0008006" key="4">
    <source>
        <dbReference type="Google" id="ProtNLM"/>
    </source>
</evidence>
<name>A0A7X0JVK8_9GAMM</name>
<organism evidence="2 3">
    <name type="scientific">Pseudoteredinibacter isoporae</name>
    <dbReference type="NCBI Taxonomy" id="570281"/>
    <lineage>
        <taxon>Bacteria</taxon>
        <taxon>Pseudomonadati</taxon>
        <taxon>Pseudomonadota</taxon>
        <taxon>Gammaproteobacteria</taxon>
        <taxon>Cellvibrionales</taxon>
        <taxon>Cellvibrionaceae</taxon>
        <taxon>Pseudoteredinibacter</taxon>
    </lineage>
</organism>
<gene>
    <name evidence="2" type="ORF">HNR48_002535</name>
</gene>
<dbReference type="SUPFAM" id="SSF51658">
    <property type="entry name" value="Xylose isomerase-like"/>
    <property type="match status" value="1"/>
</dbReference>
<protein>
    <recommendedName>
        <fullName evidence="4">DUF692 domain-containing protein</fullName>
    </recommendedName>
</protein>
<dbReference type="InterPro" id="IPR007801">
    <property type="entry name" value="MbnB/TglH/ChrH"/>
</dbReference>
<dbReference type="InParanoid" id="A0A7X0JVK8"/>
<dbReference type="PANTHER" id="PTHR42194">
    <property type="entry name" value="UPF0276 PROTEIN HI_1600"/>
    <property type="match status" value="1"/>
</dbReference>
<dbReference type="Pfam" id="PF05114">
    <property type="entry name" value="MbnB_TglH_ChrH"/>
    <property type="match status" value="1"/>
</dbReference>
<evidence type="ECO:0000313" key="2">
    <source>
        <dbReference type="EMBL" id="MBB6522250.1"/>
    </source>
</evidence>
<dbReference type="AlphaFoldDB" id="A0A7X0JVK8"/>
<feature type="region of interest" description="Disordered" evidence="1">
    <location>
        <begin position="1"/>
        <end position="22"/>
    </location>
</feature>
<accession>A0A7X0JVK8</accession>
<proteinExistence type="predicted"/>
<dbReference type="Proteomes" id="UP000528457">
    <property type="component" value="Unassembled WGS sequence"/>
</dbReference>
<keyword evidence="3" id="KW-1185">Reference proteome</keyword>
<dbReference type="RefSeq" id="WP_166846331.1">
    <property type="nucleotide sequence ID" value="NZ_JAAONY010000002.1"/>
</dbReference>
<sequence>MPQGKSASINARHPSASPGTEGWVGVGLRHPHYRDAIEGNNNAVDFLEVHAENFFAEGGILPSILEDVANQYAISLHSTSMGLGSASGINDGYLRRLSNLADRINPVLISDHASFAWSQYQGHDVHAGDLLPLEFSQTGLQVMIDNVDRVQQLLGRNILVENLSAYIDLGPGEFQETEFLSELAHRTACGLLLDLNNLLVNAHNFSQEPALTACMRWLDQIPRDIVGEIHLAGYTPAGEGKLIVDDHSQAVSEECWTLYRYAIQRFGPVITLIEWDNDLPKWDELLQQAQFAKQIIAEECTAIAIPGSIR</sequence>
<reference evidence="2 3" key="1">
    <citation type="submission" date="2020-08" db="EMBL/GenBank/DDBJ databases">
        <title>Genomic Encyclopedia of Type Strains, Phase IV (KMG-IV): sequencing the most valuable type-strain genomes for metagenomic binning, comparative biology and taxonomic classification.</title>
        <authorList>
            <person name="Goeker M."/>
        </authorList>
    </citation>
    <scope>NUCLEOTIDE SEQUENCE [LARGE SCALE GENOMIC DNA]</scope>
    <source>
        <strain evidence="2 3">DSM 22368</strain>
    </source>
</reference>
<dbReference type="EMBL" id="JACHHT010000002">
    <property type="protein sequence ID" value="MBB6522250.1"/>
    <property type="molecule type" value="Genomic_DNA"/>
</dbReference>
<dbReference type="Gene3D" id="3.20.20.150">
    <property type="entry name" value="Divalent-metal-dependent TIM barrel enzymes"/>
    <property type="match status" value="1"/>
</dbReference>